<name>A0A840NAT3_9PSEU</name>
<evidence type="ECO:0000256" key="1">
    <source>
        <dbReference type="SAM" id="Phobius"/>
    </source>
</evidence>
<evidence type="ECO:0000259" key="2">
    <source>
        <dbReference type="Pfam" id="PF00656"/>
    </source>
</evidence>
<dbReference type="NCBIfam" id="NF047832">
    <property type="entry name" value="caspase_w_EACC1"/>
    <property type="match status" value="1"/>
</dbReference>
<comment type="caution">
    <text evidence="3">The sequence shown here is derived from an EMBL/GenBank/DDBJ whole genome shotgun (WGS) entry which is preliminary data.</text>
</comment>
<feature type="transmembrane region" description="Helical" evidence="1">
    <location>
        <begin position="399"/>
        <end position="428"/>
    </location>
</feature>
<keyword evidence="1" id="KW-1133">Transmembrane helix</keyword>
<protein>
    <recommendedName>
        <fullName evidence="2">Peptidase C14 caspase domain-containing protein</fullName>
    </recommendedName>
</protein>
<dbReference type="GO" id="GO:0006508">
    <property type="term" value="P:proteolysis"/>
    <property type="evidence" value="ECO:0007669"/>
    <property type="project" value="InterPro"/>
</dbReference>
<dbReference type="SUPFAM" id="SSF52129">
    <property type="entry name" value="Caspase-like"/>
    <property type="match status" value="1"/>
</dbReference>
<dbReference type="GO" id="GO:0004197">
    <property type="term" value="F:cysteine-type endopeptidase activity"/>
    <property type="evidence" value="ECO:0007669"/>
    <property type="project" value="InterPro"/>
</dbReference>
<dbReference type="RefSeq" id="WP_184478810.1">
    <property type="nucleotide sequence ID" value="NZ_JACHIV010000001.1"/>
</dbReference>
<dbReference type="InterPro" id="IPR011600">
    <property type="entry name" value="Pept_C14_caspase"/>
</dbReference>
<dbReference type="Proteomes" id="UP000580474">
    <property type="component" value="Unassembled WGS sequence"/>
</dbReference>
<keyword evidence="4" id="KW-1185">Reference proteome</keyword>
<feature type="transmembrane region" description="Helical" evidence="1">
    <location>
        <begin position="321"/>
        <end position="340"/>
    </location>
</feature>
<evidence type="ECO:0000313" key="3">
    <source>
        <dbReference type="EMBL" id="MBB5069070.1"/>
    </source>
</evidence>
<keyword evidence="1" id="KW-0472">Membrane</keyword>
<dbReference type="EMBL" id="JACHIV010000001">
    <property type="protein sequence ID" value="MBB5069070.1"/>
    <property type="molecule type" value="Genomic_DNA"/>
</dbReference>
<dbReference type="InterPro" id="IPR029030">
    <property type="entry name" value="Caspase-like_dom_sf"/>
</dbReference>
<evidence type="ECO:0000313" key="4">
    <source>
        <dbReference type="Proteomes" id="UP000580474"/>
    </source>
</evidence>
<dbReference type="Pfam" id="PF00656">
    <property type="entry name" value="Peptidase_C14"/>
    <property type="match status" value="1"/>
</dbReference>
<reference evidence="3 4" key="1">
    <citation type="submission" date="2020-08" db="EMBL/GenBank/DDBJ databases">
        <title>Sequencing the genomes of 1000 actinobacteria strains.</title>
        <authorList>
            <person name="Klenk H.-P."/>
        </authorList>
    </citation>
    <scope>NUCLEOTIDE SEQUENCE [LARGE SCALE GENOMIC DNA]</scope>
    <source>
        <strain evidence="3 4">DSM 45582</strain>
    </source>
</reference>
<gene>
    <name evidence="3" type="ORF">BJ969_002158</name>
</gene>
<feature type="transmembrane region" description="Helical" evidence="1">
    <location>
        <begin position="434"/>
        <end position="454"/>
    </location>
</feature>
<accession>A0A840NAT3</accession>
<feature type="transmembrane region" description="Helical" evidence="1">
    <location>
        <begin position="365"/>
        <end position="387"/>
    </location>
</feature>
<proteinExistence type="predicted"/>
<dbReference type="AlphaFoldDB" id="A0A840NAT3"/>
<keyword evidence="1" id="KW-0812">Transmembrane</keyword>
<feature type="domain" description="Peptidase C14 caspase" evidence="2">
    <location>
        <begin position="11"/>
        <end position="217"/>
    </location>
</feature>
<dbReference type="Gene3D" id="3.40.50.1460">
    <property type="match status" value="1"/>
</dbReference>
<organism evidence="3 4">
    <name type="scientific">Saccharopolyspora gloriosae</name>
    <dbReference type="NCBI Taxonomy" id="455344"/>
    <lineage>
        <taxon>Bacteria</taxon>
        <taxon>Bacillati</taxon>
        <taxon>Actinomycetota</taxon>
        <taxon>Actinomycetes</taxon>
        <taxon>Pseudonocardiales</taxon>
        <taxon>Pseudonocardiaceae</taxon>
        <taxon>Saccharopolyspora</taxon>
    </lineage>
</organism>
<sequence>MTRFPDPAASRAVLIGFSRYDDVRALPAIPAVRTNLADLRKALVGAATGTMKHCVRVSGSAVTTTEIGSTLGSAAQAATDVLLVYYAGHGLVDDSGQLYLALPATDPARLRWTALSFELLRSEILDSPAKTRILVLDCCFSGRAIETMSEPRNVIAGKVDIAGTYIMTSTTATSVSHAPAGQRHTAFTGAMLEALGTSGPVSLDELFRHVDRRLSSHGLPRPQRRAVNAAGDLALCRSSPSDARAELAGRSEPESPAVATVKPSTRRSAAVDVARHEHAARDGAATIGSRTHDGHKSYKIPKTYRIARPQRKAVRTPWQRVGIFVILVLVLILAAIGLRWGDIPAEWDPVGRAIRSDPDSIETGVQGFILLPSVSAAMMASIAYFFVGRDVLLSRAGATVSALGGVVGLLVGPGAVLFALSGGVVVLGQWMSPLIALWTSALVNFVFMLLVFGWDHESGHHFTFRR</sequence>